<evidence type="ECO:0008006" key="3">
    <source>
        <dbReference type="Google" id="ProtNLM"/>
    </source>
</evidence>
<name>A0AAW1ICP6_POPJA</name>
<organism evidence="1 2">
    <name type="scientific">Popillia japonica</name>
    <name type="common">Japanese beetle</name>
    <dbReference type="NCBI Taxonomy" id="7064"/>
    <lineage>
        <taxon>Eukaryota</taxon>
        <taxon>Metazoa</taxon>
        <taxon>Ecdysozoa</taxon>
        <taxon>Arthropoda</taxon>
        <taxon>Hexapoda</taxon>
        <taxon>Insecta</taxon>
        <taxon>Pterygota</taxon>
        <taxon>Neoptera</taxon>
        <taxon>Endopterygota</taxon>
        <taxon>Coleoptera</taxon>
        <taxon>Polyphaga</taxon>
        <taxon>Scarabaeiformia</taxon>
        <taxon>Scarabaeidae</taxon>
        <taxon>Rutelinae</taxon>
        <taxon>Popillia</taxon>
    </lineage>
</organism>
<sequence length="101" mass="11637">MIANAKKWKKTIERRGPKRKTSVLQDRDLMILIKRKPFITSTQIKQELNLPIGTSMIRKRLIAANRKPFITSTQIKQELNLPIGTSMIRKRLIAANLVVES</sequence>
<proteinExistence type="predicted"/>
<dbReference type="Proteomes" id="UP001458880">
    <property type="component" value="Unassembled WGS sequence"/>
</dbReference>
<comment type="caution">
    <text evidence="1">The sequence shown here is derived from an EMBL/GenBank/DDBJ whole genome shotgun (WGS) entry which is preliminary data.</text>
</comment>
<evidence type="ECO:0000313" key="2">
    <source>
        <dbReference type="Proteomes" id="UP001458880"/>
    </source>
</evidence>
<gene>
    <name evidence="1" type="ORF">QE152_g36753</name>
</gene>
<evidence type="ECO:0000313" key="1">
    <source>
        <dbReference type="EMBL" id="KAK9687032.1"/>
    </source>
</evidence>
<dbReference type="AlphaFoldDB" id="A0AAW1ICP6"/>
<reference evidence="1 2" key="1">
    <citation type="journal article" date="2024" name="BMC Genomics">
        <title>De novo assembly and annotation of Popillia japonica's genome with initial clues to its potential as an invasive pest.</title>
        <authorList>
            <person name="Cucini C."/>
            <person name="Boschi S."/>
            <person name="Funari R."/>
            <person name="Cardaioli E."/>
            <person name="Iannotti N."/>
            <person name="Marturano G."/>
            <person name="Paoli F."/>
            <person name="Bruttini M."/>
            <person name="Carapelli A."/>
            <person name="Frati F."/>
            <person name="Nardi F."/>
        </authorList>
    </citation>
    <scope>NUCLEOTIDE SEQUENCE [LARGE SCALE GENOMIC DNA]</scope>
    <source>
        <strain evidence="1">DMR45628</strain>
    </source>
</reference>
<dbReference type="EMBL" id="JASPKY010000666">
    <property type="protein sequence ID" value="KAK9687032.1"/>
    <property type="molecule type" value="Genomic_DNA"/>
</dbReference>
<protein>
    <recommendedName>
        <fullName evidence="3">Transposase</fullName>
    </recommendedName>
</protein>
<accession>A0AAW1ICP6</accession>
<keyword evidence="2" id="KW-1185">Reference proteome</keyword>